<keyword evidence="3 6" id="KW-0378">Hydrolase</keyword>
<comment type="function">
    <text evidence="6 7">3'-5' exonuclease.</text>
</comment>
<evidence type="ECO:0000256" key="6">
    <source>
        <dbReference type="HAMAP-Rule" id="MF_02206"/>
    </source>
</evidence>
<dbReference type="EC" id="3.1.-.-" evidence="6 7"/>
<evidence type="ECO:0000256" key="7">
    <source>
        <dbReference type="RuleBase" id="RU364106"/>
    </source>
</evidence>
<name>A0AAV4LJW8_9BACL</name>
<dbReference type="Gene3D" id="3.40.50.300">
    <property type="entry name" value="P-loop containing nucleotide triphosphate hydrolases"/>
    <property type="match status" value="2"/>
</dbReference>
<gene>
    <name evidence="6 7" type="primary">dinG</name>
    <name evidence="10" type="ORF">DNHGIG_36950</name>
</gene>
<dbReference type="SUPFAM" id="SSF53098">
    <property type="entry name" value="Ribonuclease H-like"/>
    <property type="match status" value="1"/>
</dbReference>
<evidence type="ECO:0000313" key="10">
    <source>
        <dbReference type="EMBL" id="GIM48146.1"/>
    </source>
</evidence>
<dbReference type="InterPro" id="IPR006310">
    <property type="entry name" value="DinG"/>
</dbReference>
<dbReference type="RefSeq" id="WP_282201051.1">
    <property type="nucleotide sequence ID" value="NZ_BOQE01000001.1"/>
</dbReference>
<dbReference type="CDD" id="cd06127">
    <property type="entry name" value="DEDDh"/>
    <property type="match status" value="1"/>
</dbReference>
<evidence type="ECO:0000256" key="1">
    <source>
        <dbReference type="ARBA" id="ARBA00022722"/>
    </source>
</evidence>
<dbReference type="GO" id="GO:0016818">
    <property type="term" value="F:hydrolase activity, acting on acid anhydrides, in phosphorus-containing anhydrides"/>
    <property type="evidence" value="ECO:0007669"/>
    <property type="project" value="InterPro"/>
</dbReference>
<dbReference type="PANTHER" id="PTHR11472">
    <property type="entry name" value="DNA REPAIR DEAD HELICASE RAD3/XP-D SUBFAMILY MEMBER"/>
    <property type="match status" value="1"/>
</dbReference>
<reference evidence="10" key="1">
    <citation type="journal article" date="2023" name="Int. J. Syst. Evol. Microbiol.">
        <title>Collibacillus ludicampi gen. nov., sp. nov., a new soil bacterium of the family Alicyclobacillaceae.</title>
        <authorList>
            <person name="Jojima T."/>
            <person name="Ioku Y."/>
            <person name="Fukuta Y."/>
            <person name="Shirasaka N."/>
            <person name="Matsumura Y."/>
            <person name="Mori M."/>
        </authorList>
    </citation>
    <scope>NUCLEOTIDE SEQUENCE</scope>
    <source>
        <strain evidence="10">TP075</strain>
    </source>
</reference>
<keyword evidence="11" id="KW-1185">Reference proteome</keyword>
<comment type="similarity">
    <text evidence="6 7">Belongs to the helicase family. DinG subfamily. Type 2 sub-subfamily.</text>
</comment>
<dbReference type="InterPro" id="IPR013520">
    <property type="entry name" value="Ribonucl_H"/>
</dbReference>
<dbReference type="InterPro" id="IPR036397">
    <property type="entry name" value="RNaseH_sf"/>
</dbReference>
<dbReference type="InterPro" id="IPR014001">
    <property type="entry name" value="Helicase_ATP-bd"/>
</dbReference>
<comment type="caution">
    <text evidence="10">The sequence shown here is derived from an EMBL/GenBank/DDBJ whole genome shotgun (WGS) entry which is preliminary data.</text>
</comment>
<dbReference type="SMART" id="SM00491">
    <property type="entry name" value="HELICc2"/>
    <property type="match status" value="1"/>
</dbReference>
<dbReference type="InterPro" id="IPR006054">
    <property type="entry name" value="DnaQ"/>
</dbReference>
<dbReference type="Pfam" id="PF04851">
    <property type="entry name" value="ResIII"/>
    <property type="match status" value="1"/>
</dbReference>
<dbReference type="GO" id="GO:0003887">
    <property type="term" value="F:DNA-directed DNA polymerase activity"/>
    <property type="evidence" value="ECO:0007669"/>
    <property type="project" value="InterPro"/>
</dbReference>
<proteinExistence type="inferred from homology"/>
<dbReference type="HAMAP" id="MF_02206">
    <property type="entry name" value="DinG_exonucl"/>
    <property type="match status" value="1"/>
</dbReference>
<accession>A0AAV4LJW8</accession>
<feature type="domain" description="Helicase ATP-binding" evidence="9">
    <location>
        <begin position="254"/>
        <end position="518"/>
    </location>
</feature>
<protein>
    <recommendedName>
        <fullName evidence="6 7">3'-5' exonuclease DinG</fullName>
        <ecNumber evidence="6 7">3.1.-.-</ecNumber>
    </recommendedName>
</protein>
<keyword evidence="2 6" id="KW-0547">Nucleotide-binding</keyword>
<feature type="domain" description="Helicase ATP-binding" evidence="8">
    <location>
        <begin position="276"/>
        <end position="514"/>
    </location>
</feature>
<evidence type="ECO:0000256" key="2">
    <source>
        <dbReference type="ARBA" id="ARBA00022741"/>
    </source>
</evidence>
<evidence type="ECO:0000256" key="5">
    <source>
        <dbReference type="ARBA" id="ARBA00022840"/>
    </source>
</evidence>
<dbReference type="NCBIfam" id="NF005981">
    <property type="entry name" value="PRK08074.1"/>
    <property type="match status" value="1"/>
</dbReference>
<keyword evidence="5 6" id="KW-0067">ATP-binding</keyword>
<dbReference type="GO" id="GO:0005524">
    <property type="term" value="F:ATP binding"/>
    <property type="evidence" value="ECO:0007669"/>
    <property type="project" value="UniProtKB-UniRule"/>
</dbReference>
<dbReference type="PROSITE" id="PS51192">
    <property type="entry name" value="HELICASE_ATP_BIND_1"/>
    <property type="match status" value="1"/>
</dbReference>
<dbReference type="GO" id="GO:0003678">
    <property type="term" value="F:DNA helicase activity"/>
    <property type="evidence" value="ECO:0007669"/>
    <property type="project" value="TreeGrafter"/>
</dbReference>
<dbReference type="InterPro" id="IPR014013">
    <property type="entry name" value="Helic_SF1/SF2_ATP-bd_DinG/Rad3"/>
</dbReference>
<dbReference type="FunFam" id="3.30.420.10:FF:000045">
    <property type="entry name" value="3'-5' exonuclease DinG"/>
    <property type="match status" value="1"/>
</dbReference>
<feature type="short sequence motif" description="DEAH box" evidence="6">
    <location>
        <begin position="470"/>
        <end position="473"/>
    </location>
</feature>
<keyword evidence="4 6" id="KW-0269">Exonuclease</keyword>
<dbReference type="PANTHER" id="PTHR11472:SF34">
    <property type="entry name" value="REGULATOR OF TELOMERE ELONGATION HELICASE 1"/>
    <property type="match status" value="1"/>
</dbReference>
<dbReference type="SMART" id="SM00479">
    <property type="entry name" value="EXOIII"/>
    <property type="match status" value="1"/>
</dbReference>
<dbReference type="AlphaFoldDB" id="A0AAV4LJW8"/>
<sequence length="959" mass="109463">MSETYVVLDFETTGFSPKRDQIIEIGAIRIENGIITDTFHTLIQPGCKIPQVISDLTGIRDEDLSEAPGIEDVLPDLLRFLDGAVVVAHNASFDLGFLNHTLEENGYLPYSGWYIDTAELAQILWPRETSYALEALSRNHGLHHERPHRALSDAKVTAEIFLRLMNRGKELPLLVLQQICALMEAAGWELYPLFAKWMEDPLKLQRADVPEDCSVIEQLMHRVVEVPENDRKEGETSDSFNQDQVVQILANGGPLSRLYDHYEERPAQLSMIRMVARAFQERKHGMIEAGTGTGKSLAYLVPAIYYAKTSGQRVIVATHTINLQEQLKERDIPLLKKILDFPFEISVFKGRNNYVCMRKVATGINSLGLMDDREERKFFLRMLTWLIETEAGDREELTLYGQQAEHWHRVMSDANSCINKQCPWFKNCYYHKAKARAQQSDVVITNHSLIFTDIKAEHNVLPGFTHLVIDEAHHLEDEATRHLGDEANYFQLTGALNRLARDHKNGLLVQLQKYILSEGEGSMFSSLLGPIERMREQVSVVRTHVEELFRLIHTFTLQHASNQDAGRFVLRIRGEFVEKEEWEGILSAFSNFQTEVTTLRNTMKKLEDQLDDLPTDDLIIGMVTDITGQVREVDRQWSTMAKFFKGAGEEQNAVLWIEAEEKSTRPVAYLYTAPIHVGPLLHEFLYNKKESVVLTSATLTVNQTFKYVADRLGLTASEENGRLLTLALESPFDYKKQALLCVPSDVMPVRDVPEESFVASLSESITALARISQGRMLVLFTSHRMLRDTYLLVKPKLAEHGIQLYAHGIDSSSRHRLVAEFQRHPRAVLFGANSFWEGVDIPGEDLSCLVIVRLPFWPPNHPVVAARTEALEAAGKNAFMSYSVPQAIVRFKQGFGRLIRSKRDVGAIVVYDRRIIDARYGRHFIRSLPGPWFYQGTEREIWKVIYNWLKKKEVESHEH</sequence>
<dbReference type="InterPro" id="IPR006555">
    <property type="entry name" value="ATP-dep_Helicase_C"/>
</dbReference>
<feature type="binding site" evidence="6">
    <location>
        <begin position="289"/>
        <end position="296"/>
    </location>
    <ligand>
        <name>ATP</name>
        <dbReference type="ChEBI" id="CHEBI:30616"/>
    </ligand>
</feature>
<dbReference type="SMART" id="SM00487">
    <property type="entry name" value="DEXDc"/>
    <property type="match status" value="1"/>
</dbReference>
<dbReference type="Proteomes" id="UP001057291">
    <property type="component" value="Unassembled WGS sequence"/>
</dbReference>
<dbReference type="GO" id="GO:0003677">
    <property type="term" value="F:DNA binding"/>
    <property type="evidence" value="ECO:0007669"/>
    <property type="project" value="InterPro"/>
</dbReference>
<dbReference type="NCBIfam" id="TIGR01407">
    <property type="entry name" value="dinG_rel"/>
    <property type="match status" value="1"/>
</dbReference>
<dbReference type="InterPro" id="IPR027417">
    <property type="entry name" value="P-loop_NTPase"/>
</dbReference>
<evidence type="ECO:0000256" key="3">
    <source>
        <dbReference type="ARBA" id="ARBA00022801"/>
    </source>
</evidence>
<dbReference type="InterPro" id="IPR012337">
    <property type="entry name" value="RNaseH-like_sf"/>
</dbReference>
<evidence type="ECO:0000259" key="9">
    <source>
        <dbReference type="PROSITE" id="PS51193"/>
    </source>
</evidence>
<dbReference type="Pfam" id="PF00929">
    <property type="entry name" value="RNase_T"/>
    <property type="match status" value="1"/>
</dbReference>
<dbReference type="InterPro" id="IPR006935">
    <property type="entry name" value="Helicase/UvrB_N"/>
</dbReference>
<dbReference type="PROSITE" id="PS51193">
    <property type="entry name" value="HELICASE_ATP_BIND_2"/>
    <property type="match status" value="1"/>
</dbReference>
<organism evidence="10 11">
    <name type="scientific">Collibacillus ludicampi</name>
    <dbReference type="NCBI Taxonomy" id="2771369"/>
    <lineage>
        <taxon>Bacteria</taxon>
        <taxon>Bacillati</taxon>
        <taxon>Bacillota</taxon>
        <taxon>Bacilli</taxon>
        <taxon>Bacillales</taxon>
        <taxon>Alicyclobacillaceae</taxon>
        <taxon>Collibacillus</taxon>
    </lineage>
</organism>
<dbReference type="SUPFAM" id="SSF52540">
    <property type="entry name" value="P-loop containing nucleoside triphosphate hydrolases"/>
    <property type="match status" value="1"/>
</dbReference>
<evidence type="ECO:0000256" key="4">
    <source>
        <dbReference type="ARBA" id="ARBA00022839"/>
    </source>
</evidence>
<dbReference type="GO" id="GO:0008408">
    <property type="term" value="F:3'-5' exonuclease activity"/>
    <property type="evidence" value="ECO:0007669"/>
    <property type="project" value="UniProtKB-UniRule"/>
</dbReference>
<keyword evidence="1 6" id="KW-0540">Nuclease</keyword>
<evidence type="ECO:0000259" key="8">
    <source>
        <dbReference type="PROSITE" id="PS51192"/>
    </source>
</evidence>
<evidence type="ECO:0000313" key="11">
    <source>
        <dbReference type="Proteomes" id="UP001057291"/>
    </source>
</evidence>
<dbReference type="EMBL" id="BOQE01000001">
    <property type="protein sequence ID" value="GIM48146.1"/>
    <property type="molecule type" value="Genomic_DNA"/>
</dbReference>
<dbReference type="InterPro" id="IPR045028">
    <property type="entry name" value="DinG/Rad3-like"/>
</dbReference>
<dbReference type="NCBIfam" id="TIGR00573">
    <property type="entry name" value="dnaq"/>
    <property type="match status" value="1"/>
</dbReference>
<dbReference type="GO" id="GO:0006260">
    <property type="term" value="P:DNA replication"/>
    <property type="evidence" value="ECO:0007669"/>
    <property type="project" value="InterPro"/>
</dbReference>
<dbReference type="Pfam" id="PF13307">
    <property type="entry name" value="Helicase_C_2"/>
    <property type="match status" value="1"/>
</dbReference>
<dbReference type="Gene3D" id="3.30.420.10">
    <property type="entry name" value="Ribonuclease H-like superfamily/Ribonuclease H"/>
    <property type="match status" value="1"/>
</dbReference>